<dbReference type="Pfam" id="PF00753">
    <property type="entry name" value="Lactamase_B"/>
    <property type="match status" value="1"/>
</dbReference>
<dbReference type="RefSeq" id="WP_307423402.1">
    <property type="nucleotide sequence ID" value="NZ_JAUSVK010000001.1"/>
</dbReference>
<sequence>MADYSIWVLEYAYSSNFPKSGVVYGAHNQGNIKLSYCYVLIKGKGRVAMVDVGYNNIDYAKELNDRFGVENWHTARDVLGECGVTPEEVTDVFITHAHFDHMGGTDLFPNARFYLQEKELAKWVWIMSLDSRFQWLMGATDPGDIIRAVDLARQGRLVSIDGVRENVIPGIDLFPAYDTHTAGSQYVLVRNDGKPETGDGWILAGDLVYQFDNLSGPDPQNPHYVPVGLAYGSQTNLLLTTHEMIGRVGGETRRVIPVHEERLKDTFPSRLSDKGLRVIEITLGHGQQSAVDARSAA</sequence>
<dbReference type="EMBL" id="JAUSVK010000001">
    <property type="protein sequence ID" value="MDQ0391306.1"/>
    <property type="molecule type" value="Genomic_DNA"/>
</dbReference>
<evidence type="ECO:0000256" key="5">
    <source>
        <dbReference type="ARBA" id="ARBA00022833"/>
    </source>
</evidence>
<dbReference type="Proteomes" id="UP001237448">
    <property type="component" value="Unassembled WGS sequence"/>
</dbReference>
<proteinExistence type="inferred from homology"/>
<dbReference type="InterPro" id="IPR051013">
    <property type="entry name" value="MBL_superfamily_lactonases"/>
</dbReference>
<name>A0ABU0FA54_9HYPH</name>
<protein>
    <submittedName>
        <fullName evidence="7">Glyoxylase-like metal-dependent hydrolase (Beta-lactamase superfamily II)</fullName>
    </submittedName>
</protein>
<dbReference type="PANTHER" id="PTHR42978">
    <property type="entry name" value="QUORUM-QUENCHING LACTONASE YTNP-RELATED-RELATED"/>
    <property type="match status" value="1"/>
</dbReference>
<organism evidence="7 8">
    <name type="scientific">Labrys monachus</name>
    <dbReference type="NCBI Taxonomy" id="217067"/>
    <lineage>
        <taxon>Bacteria</taxon>
        <taxon>Pseudomonadati</taxon>
        <taxon>Pseudomonadota</taxon>
        <taxon>Alphaproteobacteria</taxon>
        <taxon>Hyphomicrobiales</taxon>
        <taxon>Xanthobacteraceae</taxon>
        <taxon>Labrys</taxon>
    </lineage>
</organism>
<evidence type="ECO:0000256" key="4">
    <source>
        <dbReference type="ARBA" id="ARBA00022801"/>
    </source>
</evidence>
<reference evidence="7 8" key="1">
    <citation type="submission" date="2023-07" db="EMBL/GenBank/DDBJ databases">
        <title>Genomic Encyclopedia of Type Strains, Phase IV (KMG-IV): sequencing the most valuable type-strain genomes for metagenomic binning, comparative biology and taxonomic classification.</title>
        <authorList>
            <person name="Goeker M."/>
        </authorList>
    </citation>
    <scope>NUCLEOTIDE SEQUENCE [LARGE SCALE GENOMIC DNA]</scope>
    <source>
        <strain evidence="7 8">DSM 5896</strain>
    </source>
</reference>
<comment type="cofactor">
    <cofactor evidence="1">
        <name>Zn(2+)</name>
        <dbReference type="ChEBI" id="CHEBI:29105"/>
    </cofactor>
</comment>
<feature type="domain" description="Metallo-beta-lactamase" evidence="6">
    <location>
        <begin position="34"/>
        <end position="259"/>
    </location>
</feature>
<accession>A0ABU0FA54</accession>
<keyword evidence="3" id="KW-0479">Metal-binding</keyword>
<keyword evidence="4" id="KW-0378">Hydrolase</keyword>
<dbReference type="Gene3D" id="3.60.15.10">
    <property type="entry name" value="Ribonuclease Z/Hydroxyacylglutathione hydrolase-like"/>
    <property type="match status" value="1"/>
</dbReference>
<evidence type="ECO:0000313" key="7">
    <source>
        <dbReference type="EMBL" id="MDQ0391306.1"/>
    </source>
</evidence>
<comment type="caution">
    <text evidence="7">The sequence shown here is derived from an EMBL/GenBank/DDBJ whole genome shotgun (WGS) entry which is preliminary data.</text>
</comment>
<comment type="similarity">
    <text evidence="2">Belongs to the metallo-beta-lactamase superfamily.</text>
</comment>
<evidence type="ECO:0000259" key="6">
    <source>
        <dbReference type="SMART" id="SM00849"/>
    </source>
</evidence>
<keyword evidence="5" id="KW-0862">Zinc</keyword>
<keyword evidence="8" id="KW-1185">Reference proteome</keyword>
<evidence type="ECO:0000256" key="3">
    <source>
        <dbReference type="ARBA" id="ARBA00022723"/>
    </source>
</evidence>
<gene>
    <name evidence="7" type="ORF">J3R73_001098</name>
</gene>
<dbReference type="CDD" id="cd07729">
    <property type="entry name" value="AHL_lactonase_MBL-fold"/>
    <property type="match status" value="1"/>
</dbReference>
<dbReference type="SMART" id="SM00849">
    <property type="entry name" value="Lactamase_B"/>
    <property type="match status" value="1"/>
</dbReference>
<dbReference type="InterPro" id="IPR001279">
    <property type="entry name" value="Metallo-B-lactamas"/>
</dbReference>
<evidence type="ECO:0000313" key="8">
    <source>
        <dbReference type="Proteomes" id="UP001237448"/>
    </source>
</evidence>
<dbReference type="InterPro" id="IPR036866">
    <property type="entry name" value="RibonucZ/Hydroxyglut_hydro"/>
</dbReference>
<dbReference type="SUPFAM" id="SSF56281">
    <property type="entry name" value="Metallo-hydrolase/oxidoreductase"/>
    <property type="match status" value="1"/>
</dbReference>
<evidence type="ECO:0000256" key="1">
    <source>
        <dbReference type="ARBA" id="ARBA00001947"/>
    </source>
</evidence>
<dbReference type="PANTHER" id="PTHR42978:SF7">
    <property type="entry name" value="METALLO-HYDROLASE RV2300C-RELATED"/>
    <property type="match status" value="1"/>
</dbReference>
<evidence type="ECO:0000256" key="2">
    <source>
        <dbReference type="ARBA" id="ARBA00007749"/>
    </source>
</evidence>